<reference evidence="2" key="1">
    <citation type="submission" date="2017-09" db="EMBL/GenBank/DDBJ databases">
        <title>Depth-based differentiation of microbial function through sediment-hosted aquifers and enrichment of novel symbionts in the deep terrestrial subsurface.</title>
        <authorList>
            <person name="Probst A.J."/>
            <person name="Ladd B."/>
            <person name="Jarett J.K."/>
            <person name="Geller-Mcgrath D.E."/>
            <person name="Sieber C.M.K."/>
            <person name="Emerson J.B."/>
            <person name="Anantharaman K."/>
            <person name="Thomas B.C."/>
            <person name="Malmstrom R."/>
            <person name="Stieglmeier M."/>
            <person name="Klingl A."/>
            <person name="Woyke T."/>
            <person name="Ryan C.M."/>
            <person name="Banfield J.F."/>
        </authorList>
    </citation>
    <scope>NUCLEOTIDE SEQUENCE [LARGE SCALE GENOMIC DNA]</scope>
</reference>
<dbReference type="AlphaFoldDB" id="A0A2M7AML0"/>
<dbReference type="Proteomes" id="UP000229916">
    <property type="component" value="Unassembled WGS sequence"/>
</dbReference>
<protein>
    <submittedName>
        <fullName evidence="1">Uncharacterized protein</fullName>
    </submittedName>
</protein>
<comment type="caution">
    <text evidence="1">The sequence shown here is derived from an EMBL/GenBank/DDBJ whole genome shotgun (WGS) entry which is preliminary data.</text>
</comment>
<sequence length="62" mass="7152">MVKCGISIEDKSNKILVGSASIKLQIKEVEYSPNYNLFLKDFLQKFVRAEDFLNLRNGSNWV</sequence>
<organism evidence="1 2">
    <name type="scientific">candidate division WWE3 bacterium CG06_land_8_20_14_3_00_42_16</name>
    <dbReference type="NCBI Taxonomy" id="1975083"/>
    <lineage>
        <taxon>Bacteria</taxon>
        <taxon>Katanobacteria</taxon>
    </lineage>
</organism>
<accession>A0A2M7AML0</accession>
<gene>
    <name evidence="1" type="ORF">COS81_03070</name>
</gene>
<proteinExistence type="predicted"/>
<evidence type="ECO:0000313" key="2">
    <source>
        <dbReference type="Proteomes" id="UP000229916"/>
    </source>
</evidence>
<dbReference type="EMBL" id="PEWD01000064">
    <property type="protein sequence ID" value="PIU68632.1"/>
    <property type="molecule type" value="Genomic_DNA"/>
</dbReference>
<name>A0A2M7AML0_UNCKA</name>
<evidence type="ECO:0000313" key="1">
    <source>
        <dbReference type="EMBL" id="PIU68632.1"/>
    </source>
</evidence>